<accession>A0AAF0JFS6</accession>
<dbReference type="PANTHER" id="PTHR13454">
    <property type="entry name" value="PROTEIN MCM10 HOMOLOG"/>
    <property type="match status" value="1"/>
</dbReference>
<dbReference type="GO" id="GO:0043596">
    <property type="term" value="C:nuclear replication fork"/>
    <property type="evidence" value="ECO:0007669"/>
    <property type="project" value="TreeGrafter"/>
</dbReference>
<feature type="region of interest" description="Disordered" evidence="2">
    <location>
        <begin position="441"/>
        <end position="477"/>
    </location>
</feature>
<evidence type="ECO:0000313" key="4">
    <source>
        <dbReference type="EMBL" id="WFD44699.1"/>
    </source>
</evidence>
<proteinExistence type="inferred from homology"/>
<evidence type="ECO:0000313" key="5">
    <source>
        <dbReference type="Proteomes" id="UP001214628"/>
    </source>
</evidence>
<dbReference type="InterPro" id="IPR012340">
    <property type="entry name" value="NA-bd_OB-fold"/>
</dbReference>
<feature type="domain" description="Zinc finger Mcm10/DnaG-type" evidence="3">
    <location>
        <begin position="321"/>
        <end position="363"/>
    </location>
</feature>
<sequence>MSARVERQALTEAAAKGVEELQQECSLASNHARRRAQIMQQPQSSRLVSAASSVQTRQDEHRRRRESYQDLRDSRSESFNAKHSGDQRNERLELLEHLERGPRPCHAPIEDPDWLQFEPNSQVKLRSRLIPNSTISSYLDGRYVVTPNLFYSLTNRTGSSNLEYAGQAGGAMDGDVELPLYGDWVLFAVLAEKSPMKYTAARVTEDPPTKETMAFQRSNPSKPARKFFSCKLLDLNKDIVQTQSQLPGDCMLNMVLFDNADPRNQGKASSKKTNAFETLWKERDGMLLAILNPRVWISKHSKKSRELTITPRSKDSVLVIGQADSYAQCKSIKKDGKRCSSFVIRGKNNQVCEYHLEHAVERRLRARPEFATGTSSVLGKPTTLAEYRPDSRSKRIKPNSVSGLQGLEVGSSSGTPYVVSTCSEPMSSSDPRFVGYNVEARYGRQRADRDQRKRKQELQEQRISSMEVGKSSGSLAKEALSSNTSALDDQLRSKFVTEYDQNTLAAKTLRIAQATLRGEKSLPGDAVNVPDTTAHKPLTTSRLLARQTAPSSSLPKAKLHAKSGTKLDVNSNKANTKQAGPRFVDI</sequence>
<evidence type="ECO:0000256" key="1">
    <source>
        <dbReference type="ARBA" id="ARBA00009679"/>
    </source>
</evidence>
<dbReference type="Pfam" id="PF09329">
    <property type="entry name" value="zf-primase"/>
    <property type="match status" value="1"/>
</dbReference>
<dbReference type="Gene3D" id="2.40.50.140">
    <property type="entry name" value="Nucleic acid-binding proteins"/>
    <property type="match status" value="1"/>
</dbReference>
<dbReference type="EMBL" id="CP118379">
    <property type="protein sequence ID" value="WFD44699.1"/>
    <property type="molecule type" value="Genomic_DNA"/>
</dbReference>
<dbReference type="GO" id="GO:0006270">
    <property type="term" value="P:DNA replication initiation"/>
    <property type="evidence" value="ECO:0007669"/>
    <property type="project" value="InterPro"/>
</dbReference>
<dbReference type="Proteomes" id="UP001214628">
    <property type="component" value="Chromosome 5"/>
</dbReference>
<dbReference type="InterPro" id="IPR015408">
    <property type="entry name" value="Znf_Mcm10/DnaG"/>
</dbReference>
<evidence type="ECO:0000256" key="2">
    <source>
        <dbReference type="SAM" id="MobiDB-lite"/>
    </source>
</evidence>
<feature type="compositionally biased region" description="Polar residues" evidence="2">
    <location>
        <begin position="38"/>
        <end position="56"/>
    </location>
</feature>
<evidence type="ECO:0000259" key="3">
    <source>
        <dbReference type="Pfam" id="PF09329"/>
    </source>
</evidence>
<feature type="region of interest" description="Disordered" evidence="2">
    <location>
        <begin position="522"/>
        <end position="586"/>
    </location>
</feature>
<feature type="compositionally biased region" description="Basic and acidic residues" evidence="2">
    <location>
        <begin position="441"/>
        <end position="460"/>
    </location>
</feature>
<dbReference type="GO" id="GO:0003688">
    <property type="term" value="F:DNA replication origin binding"/>
    <property type="evidence" value="ECO:0007669"/>
    <property type="project" value="TreeGrafter"/>
</dbReference>
<keyword evidence="5" id="KW-1185">Reference proteome</keyword>
<dbReference type="GO" id="GO:0003697">
    <property type="term" value="F:single-stranded DNA binding"/>
    <property type="evidence" value="ECO:0007669"/>
    <property type="project" value="InterPro"/>
</dbReference>
<name>A0AAF0JFS6_9BASI</name>
<dbReference type="AlphaFoldDB" id="A0AAF0JFS6"/>
<dbReference type="InterPro" id="IPR040184">
    <property type="entry name" value="Mcm10"/>
</dbReference>
<protein>
    <recommendedName>
        <fullName evidence="3">Zinc finger Mcm10/DnaG-type domain-containing protein</fullName>
    </recommendedName>
</protein>
<feature type="compositionally biased region" description="Basic and acidic residues" evidence="2">
    <location>
        <begin position="57"/>
        <end position="76"/>
    </location>
</feature>
<feature type="region of interest" description="Disordered" evidence="2">
    <location>
        <begin position="29"/>
        <end position="89"/>
    </location>
</feature>
<dbReference type="PANTHER" id="PTHR13454:SF11">
    <property type="entry name" value="PROTEIN MCM10 HOMOLOG"/>
    <property type="match status" value="1"/>
</dbReference>
<comment type="similarity">
    <text evidence="1">Belongs to the MCM10 family.</text>
</comment>
<feature type="compositionally biased region" description="Polar residues" evidence="2">
    <location>
        <begin position="538"/>
        <end position="554"/>
    </location>
</feature>
<gene>
    <name evidence="4" type="ORF">MPSI1_003369</name>
</gene>
<organism evidence="4 5">
    <name type="scientific">Malassezia psittaci</name>
    <dbReference type="NCBI Taxonomy" id="1821823"/>
    <lineage>
        <taxon>Eukaryota</taxon>
        <taxon>Fungi</taxon>
        <taxon>Dikarya</taxon>
        <taxon>Basidiomycota</taxon>
        <taxon>Ustilaginomycotina</taxon>
        <taxon>Malasseziomycetes</taxon>
        <taxon>Malasseziales</taxon>
        <taxon>Malasseziaceae</taxon>
        <taxon>Malassezia</taxon>
    </lineage>
</organism>
<feature type="compositionally biased region" description="Polar residues" evidence="2">
    <location>
        <begin position="568"/>
        <end position="578"/>
    </location>
</feature>
<reference evidence="4" key="1">
    <citation type="submission" date="2023-02" db="EMBL/GenBank/DDBJ databases">
        <title>Mating type loci evolution in Malassezia.</title>
        <authorList>
            <person name="Coelho M.A."/>
        </authorList>
    </citation>
    <scope>NUCLEOTIDE SEQUENCE</scope>
    <source>
        <strain evidence="4">CBS 14136</strain>
    </source>
</reference>